<reference evidence="2" key="1">
    <citation type="submission" date="2013-11" db="EMBL/GenBank/DDBJ databases">
        <title>The Genome Sequence of Phytophthora parasitica CJ02B3.</title>
        <authorList>
            <consortium name="The Broad Institute Genomics Platform"/>
            <person name="Russ C."/>
            <person name="Tyler B."/>
            <person name="Panabieres F."/>
            <person name="Shan W."/>
            <person name="Tripathy S."/>
            <person name="Grunwald N."/>
            <person name="Machado M."/>
            <person name="Johnson C.S."/>
            <person name="Arredondo F."/>
            <person name="Hong C."/>
            <person name="Coffey M."/>
            <person name="Young S.K."/>
            <person name="Zeng Q."/>
            <person name="Gargeya S."/>
            <person name="Fitzgerald M."/>
            <person name="Abouelleil A."/>
            <person name="Alvarado L."/>
            <person name="Chapman S.B."/>
            <person name="Gainer-Dewar J."/>
            <person name="Goldberg J."/>
            <person name="Griggs A."/>
            <person name="Gujja S."/>
            <person name="Hansen M."/>
            <person name="Howarth C."/>
            <person name="Imamovic A."/>
            <person name="Ireland A."/>
            <person name="Larimer J."/>
            <person name="McCowan C."/>
            <person name="Murphy C."/>
            <person name="Pearson M."/>
            <person name="Poon T.W."/>
            <person name="Priest M."/>
            <person name="Roberts A."/>
            <person name="Saif S."/>
            <person name="Shea T."/>
            <person name="Sykes S."/>
            <person name="Wortman J."/>
            <person name="Nusbaum C."/>
            <person name="Birren B."/>
        </authorList>
    </citation>
    <scope>NUCLEOTIDE SEQUENCE [LARGE SCALE GENOMIC DNA]</scope>
    <source>
        <strain evidence="2">CJ02B3</strain>
    </source>
</reference>
<protein>
    <submittedName>
        <fullName evidence="2">Uncharacterized protein</fullName>
    </submittedName>
</protein>
<feature type="compositionally biased region" description="Basic residues" evidence="1">
    <location>
        <begin position="11"/>
        <end position="36"/>
    </location>
</feature>
<sequence length="36" mass="4410">MPPPQTCQDRRRTRKKKPYSIGKTLKRKQKRSWSHT</sequence>
<evidence type="ECO:0000256" key="1">
    <source>
        <dbReference type="SAM" id="MobiDB-lite"/>
    </source>
</evidence>
<name>W2FNK0_PHYNI</name>
<feature type="region of interest" description="Disordered" evidence="1">
    <location>
        <begin position="1"/>
        <end position="36"/>
    </location>
</feature>
<evidence type="ECO:0000313" key="2">
    <source>
        <dbReference type="EMBL" id="ETK72259.1"/>
    </source>
</evidence>
<proteinExistence type="predicted"/>
<dbReference type="EMBL" id="KI689628">
    <property type="protein sequence ID" value="ETK72259.1"/>
    <property type="molecule type" value="Genomic_DNA"/>
</dbReference>
<accession>W2FNK0</accession>
<gene>
    <name evidence="2" type="ORF">L915_20613</name>
</gene>
<dbReference type="Proteomes" id="UP000053236">
    <property type="component" value="Unassembled WGS sequence"/>
</dbReference>
<organism evidence="2">
    <name type="scientific">Phytophthora nicotianae</name>
    <name type="common">Potato buckeye rot agent</name>
    <name type="synonym">Phytophthora parasitica</name>
    <dbReference type="NCBI Taxonomy" id="4792"/>
    <lineage>
        <taxon>Eukaryota</taxon>
        <taxon>Sar</taxon>
        <taxon>Stramenopiles</taxon>
        <taxon>Oomycota</taxon>
        <taxon>Peronosporomycetes</taxon>
        <taxon>Peronosporales</taxon>
        <taxon>Peronosporaceae</taxon>
        <taxon>Phytophthora</taxon>
    </lineage>
</organism>
<dbReference type="AlphaFoldDB" id="W2FNK0"/>